<accession>A0A061STK6</accession>
<dbReference type="eggNOG" id="ENOG503354F">
    <property type="taxonomic scope" value="Bacteria"/>
</dbReference>
<feature type="transmembrane region" description="Helical" evidence="1">
    <location>
        <begin position="33"/>
        <end position="51"/>
    </location>
</feature>
<evidence type="ECO:0008006" key="4">
    <source>
        <dbReference type="Google" id="ProtNLM"/>
    </source>
</evidence>
<dbReference type="RefSeq" id="WP_037904536.1">
    <property type="nucleotide sequence ID" value="NZ_JEMU01000001.1"/>
</dbReference>
<evidence type="ECO:0000256" key="1">
    <source>
        <dbReference type="SAM" id="Phobius"/>
    </source>
</evidence>
<dbReference type="EMBL" id="JEMU01000001">
    <property type="protein sequence ID" value="KAJ05046.1"/>
    <property type="molecule type" value="Genomic_DNA"/>
</dbReference>
<keyword evidence="3" id="KW-1185">Reference proteome</keyword>
<sequence>MTILANIPIWVFPLFILLLVVGLRAMQRRHLPVALIYSIPLLGVLGLRAIIALPAGMWIWFVFAGFGAFGVRAGMAVQKRWLIARDGNRVELEGEPLTLILMMSVFAGNFVVDMLSEVAPDVLTIALFQFGFAALLSTVSGVFCGRALWVFRTSGA</sequence>
<proteinExistence type="predicted"/>
<feature type="transmembrane region" description="Helical" evidence="1">
    <location>
        <begin position="57"/>
        <end position="77"/>
    </location>
</feature>
<dbReference type="Proteomes" id="UP000027337">
    <property type="component" value="Unassembled WGS sequence"/>
</dbReference>
<feature type="transmembrane region" description="Helical" evidence="1">
    <location>
        <begin position="122"/>
        <end position="149"/>
    </location>
</feature>
<dbReference type="AlphaFoldDB" id="A0A061STK6"/>
<keyword evidence="1" id="KW-1133">Transmembrane helix</keyword>
<keyword evidence="1" id="KW-0812">Transmembrane</keyword>
<organism evidence="2 3">
    <name type="scientific">Sulfitobacter mediterraneus</name>
    <dbReference type="NCBI Taxonomy" id="83219"/>
    <lineage>
        <taxon>Bacteria</taxon>
        <taxon>Pseudomonadati</taxon>
        <taxon>Pseudomonadota</taxon>
        <taxon>Alphaproteobacteria</taxon>
        <taxon>Rhodobacterales</taxon>
        <taxon>Roseobacteraceae</taxon>
        <taxon>Sulfitobacter</taxon>
    </lineage>
</organism>
<reference evidence="2 3" key="1">
    <citation type="journal article" date="2014" name="Genome Announc.">
        <title>Draft Genome Sequences of Two Isolates of the Roseobacter Group, Sulfitobacter sp. Strains 3SOLIMAR09 and 1FIGIMAR09, from Harbors of Mallorca Island (Mediterranean Sea).</title>
        <authorList>
            <person name="Mas-Llado M."/>
            <person name="Pina-Villalonga J.M."/>
            <person name="Brunet-Galmes I."/>
            <person name="Nogales B."/>
            <person name="Bosch R."/>
        </authorList>
    </citation>
    <scope>NUCLEOTIDE SEQUENCE [LARGE SCALE GENOMIC DNA]</scope>
    <source>
        <strain evidence="2 3">1FIGIMAR09</strain>
    </source>
</reference>
<protein>
    <recommendedName>
        <fullName evidence="4">DUF1453 domain-containing protein</fullName>
    </recommendedName>
</protein>
<feature type="transmembrane region" description="Helical" evidence="1">
    <location>
        <begin position="6"/>
        <end position="26"/>
    </location>
</feature>
<feature type="transmembrane region" description="Helical" evidence="1">
    <location>
        <begin position="97"/>
        <end position="116"/>
    </location>
</feature>
<evidence type="ECO:0000313" key="3">
    <source>
        <dbReference type="Proteomes" id="UP000027337"/>
    </source>
</evidence>
<gene>
    <name evidence="2" type="ORF">PM02_01615</name>
</gene>
<evidence type="ECO:0000313" key="2">
    <source>
        <dbReference type="EMBL" id="KAJ05046.1"/>
    </source>
</evidence>
<keyword evidence="1" id="KW-0472">Membrane</keyword>
<dbReference type="STRING" id="83219.PM02_01615"/>
<comment type="caution">
    <text evidence="2">The sequence shown here is derived from an EMBL/GenBank/DDBJ whole genome shotgun (WGS) entry which is preliminary data.</text>
</comment>
<name>A0A061STK6_9RHOB</name>